<gene>
    <name evidence="2" type="ORF">HNQ03_000048</name>
</gene>
<evidence type="ECO:0000259" key="1">
    <source>
        <dbReference type="Pfam" id="PF14129"/>
    </source>
</evidence>
<dbReference type="AlphaFoldDB" id="A0A8J8G4G1"/>
<organism evidence="2 3">
    <name type="scientific">Frigoriflavimonas asaccharolytica</name>
    <dbReference type="NCBI Taxonomy" id="2735899"/>
    <lineage>
        <taxon>Bacteria</taxon>
        <taxon>Pseudomonadati</taxon>
        <taxon>Bacteroidota</taxon>
        <taxon>Flavobacteriia</taxon>
        <taxon>Flavobacteriales</taxon>
        <taxon>Weeksellaceae</taxon>
        <taxon>Frigoriflavimonas</taxon>
    </lineage>
</organism>
<comment type="caution">
    <text evidence="2">The sequence shown here is derived from an EMBL/GenBank/DDBJ whole genome shotgun (WGS) entry which is preliminary data.</text>
</comment>
<feature type="domain" description="DUF4296" evidence="1">
    <location>
        <begin position="13"/>
        <end position="90"/>
    </location>
</feature>
<dbReference type="Proteomes" id="UP000610746">
    <property type="component" value="Unassembled WGS sequence"/>
</dbReference>
<name>A0A8J8G4G1_9FLAO</name>
<dbReference type="EMBL" id="JABSNO010000001">
    <property type="protein sequence ID" value="NRS90983.1"/>
    <property type="molecule type" value="Genomic_DNA"/>
</dbReference>
<keyword evidence="3" id="KW-1185">Reference proteome</keyword>
<evidence type="ECO:0000313" key="3">
    <source>
        <dbReference type="Proteomes" id="UP000610746"/>
    </source>
</evidence>
<dbReference type="Pfam" id="PF14129">
    <property type="entry name" value="DUF4296"/>
    <property type="match status" value="1"/>
</dbReference>
<reference evidence="2" key="1">
    <citation type="submission" date="2020-05" db="EMBL/GenBank/DDBJ databases">
        <title>Genomic Encyclopedia of Type Strains, Phase IV (KMG-V): Genome sequencing to study the core and pangenomes of soil and plant-associated prokaryotes.</title>
        <authorList>
            <person name="Whitman W."/>
        </authorList>
    </citation>
    <scope>NUCLEOTIDE SEQUENCE</scope>
    <source>
        <strain evidence="2">16F</strain>
    </source>
</reference>
<accession>A0A8J8G4G1</accession>
<dbReference type="InterPro" id="IPR025381">
    <property type="entry name" value="DUF4296"/>
</dbReference>
<evidence type="ECO:0000313" key="2">
    <source>
        <dbReference type="EMBL" id="NRS90983.1"/>
    </source>
</evidence>
<sequence length="112" mass="12926">MLAFSCENYIDKPENLLSENKMAEIMADMALNDYSTYLNPTSNVEIGTRFILKKHNVKADNFMSSYKYYVVKKEMSAITVKSQNILKEKNPEAENFINKKMKENTPLPTTTE</sequence>
<proteinExistence type="predicted"/>
<protein>
    <submittedName>
        <fullName evidence="2">Menaquinone-dependent protoporphyrinogen IX oxidase</fullName>
    </submittedName>
</protein>